<dbReference type="EMBL" id="CP045798">
    <property type="protein sequence ID" value="QNB48166.1"/>
    <property type="molecule type" value="Genomic_DNA"/>
</dbReference>
<gene>
    <name evidence="3" type="ORF">BR63_18965</name>
</gene>
<dbReference type="AlphaFoldDB" id="A0A7G6E7W2"/>
<dbReference type="InterPro" id="IPR024485">
    <property type="entry name" value="DUF2680"/>
</dbReference>
<evidence type="ECO:0000313" key="4">
    <source>
        <dbReference type="Proteomes" id="UP000515847"/>
    </source>
</evidence>
<feature type="region of interest" description="Disordered" evidence="1">
    <location>
        <begin position="100"/>
        <end position="128"/>
    </location>
</feature>
<reference evidence="3 4" key="1">
    <citation type="journal article" date="2019" name="Front. Microbiol.">
        <title>Thermoanaerosceptrum fracticalcis gen. nov. sp. nov., a Novel Fumarate-Fermenting Microorganism From a Deep Fractured Carbonate Aquifer of the US Great Basin.</title>
        <authorList>
            <person name="Hamilton-Brehm S.D."/>
            <person name="Stewart L.E."/>
            <person name="Zavarin M."/>
            <person name="Caldwell M."/>
            <person name="Lawson P.A."/>
            <person name="Onstott T.C."/>
            <person name="Grzymski J."/>
            <person name="Neveux I."/>
            <person name="Lollar B.S."/>
            <person name="Russell C.E."/>
            <person name="Moser D.P."/>
        </authorList>
    </citation>
    <scope>NUCLEOTIDE SEQUENCE [LARGE SCALE GENOMIC DNA]</scope>
    <source>
        <strain evidence="3 4">DRI-13</strain>
    </source>
</reference>
<feature type="chain" id="PRO_5028855766" evidence="2">
    <location>
        <begin position="24"/>
        <end position="128"/>
    </location>
</feature>
<feature type="signal peptide" evidence="2">
    <location>
        <begin position="1"/>
        <end position="23"/>
    </location>
</feature>
<keyword evidence="2" id="KW-0732">Signal</keyword>
<proteinExistence type="predicted"/>
<dbReference type="OrthoDB" id="9933071at2"/>
<dbReference type="KEGG" id="tfr:BR63_18965"/>
<keyword evidence="4" id="KW-1185">Reference proteome</keyword>
<organism evidence="3 4">
    <name type="scientific">Thermanaerosceptrum fracticalcis</name>
    <dbReference type="NCBI Taxonomy" id="1712410"/>
    <lineage>
        <taxon>Bacteria</taxon>
        <taxon>Bacillati</taxon>
        <taxon>Bacillota</taxon>
        <taxon>Clostridia</taxon>
        <taxon>Eubacteriales</taxon>
        <taxon>Peptococcaceae</taxon>
        <taxon>Thermanaerosceptrum</taxon>
    </lineage>
</organism>
<dbReference type="RefSeq" id="WP_034420847.1">
    <property type="nucleotide sequence ID" value="NZ_CP045798.1"/>
</dbReference>
<name>A0A7G6E7W2_THEFR</name>
<accession>A0A7G6E7W2</accession>
<dbReference type="Proteomes" id="UP000515847">
    <property type="component" value="Chromosome"/>
</dbReference>
<protein>
    <submittedName>
        <fullName evidence="3">DUF2680 domain-containing protein</fullName>
    </submittedName>
</protein>
<evidence type="ECO:0000256" key="1">
    <source>
        <dbReference type="SAM" id="MobiDB-lite"/>
    </source>
</evidence>
<dbReference type="Pfam" id="PF10925">
    <property type="entry name" value="DUF2680"/>
    <property type="match status" value="1"/>
</dbReference>
<sequence>MKKALIIILVLVLSIGAASLALADDNPAATNPFKGKGAQFKNLPQLKITDEQKAQMTALLTQMLELKKQILQQNVADGTITQEQAKLMEERMNARLEAIKSGQWDPSKKPYGMGRGFHRFKQQPQANS</sequence>
<evidence type="ECO:0000313" key="3">
    <source>
        <dbReference type="EMBL" id="QNB48166.1"/>
    </source>
</evidence>
<evidence type="ECO:0000256" key="2">
    <source>
        <dbReference type="SAM" id="SignalP"/>
    </source>
</evidence>